<sequence length="112" mass="12629">MMLQPEKEVGPSPGVWQSLRSILLASWLNFLLLFIPIFVHHRLRILTQCSHANIVGSPFRLRWFIYCYYTPGPTLTGLLNATHVGASHVPPHLRFSEPSSSRNACVTDVMVS</sequence>
<dbReference type="InParanoid" id="A0A2H3ETE0"/>
<gene>
    <name evidence="2" type="ORF">ARMGADRAFT_27988</name>
</gene>
<organism evidence="2 3">
    <name type="scientific">Armillaria gallica</name>
    <name type="common">Bulbous honey fungus</name>
    <name type="synonym">Armillaria bulbosa</name>
    <dbReference type="NCBI Taxonomy" id="47427"/>
    <lineage>
        <taxon>Eukaryota</taxon>
        <taxon>Fungi</taxon>
        <taxon>Dikarya</taxon>
        <taxon>Basidiomycota</taxon>
        <taxon>Agaricomycotina</taxon>
        <taxon>Agaricomycetes</taxon>
        <taxon>Agaricomycetidae</taxon>
        <taxon>Agaricales</taxon>
        <taxon>Marasmiineae</taxon>
        <taxon>Physalacriaceae</taxon>
        <taxon>Armillaria</taxon>
    </lineage>
</organism>
<reference evidence="3" key="1">
    <citation type="journal article" date="2017" name="Nat. Ecol. Evol.">
        <title>Genome expansion and lineage-specific genetic innovations in the forest pathogenic fungi Armillaria.</title>
        <authorList>
            <person name="Sipos G."/>
            <person name="Prasanna A.N."/>
            <person name="Walter M.C."/>
            <person name="O'Connor E."/>
            <person name="Balint B."/>
            <person name="Krizsan K."/>
            <person name="Kiss B."/>
            <person name="Hess J."/>
            <person name="Varga T."/>
            <person name="Slot J."/>
            <person name="Riley R."/>
            <person name="Boka B."/>
            <person name="Rigling D."/>
            <person name="Barry K."/>
            <person name="Lee J."/>
            <person name="Mihaltcheva S."/>
            <person name="LaButti K."/>
            <person name="Lipzen A."/>
            <person name="Waldron R."/>
            <person name="Moloney N.M."/>
            <person name="Sperisen C."/>
            <person name="Kredics L."/>
            <person name="Vagvoelgyi C."/>
            <person name="Patrignani A."/>
            <person name="Fitzpatrick D."/>
            <person name="Nagy I."/>
            <person name="Doyle S."/>
            <person name="Anderson J.B."/>
            <person name="Grigoriev I.V."/>
            <person name="Gueldener U."/>
            <person name="Muensterkoetter M."/>
            <person name="Nagy L.G."/>
        </authorList>
    </citation>
    <scope>NUCLEOTIDE SEQUENCE [LARGE SCALE GENOMIC DNA]</scope>
    <source>
        <strain evidence="3">Ar21-2</strain>
    </source>
</reference>
<evidence type="ECO:0000313" key="2">
    <source>
        <dbReference type="EMBL" id="PBL03688.1"/>
    </source>
</evidence>
<keyword evidence="3" id="KW-1185">Reference proteome</keyword>
<dbReference type="STRING" id="47427.A0A2H3ETE0"/>
<protein>
    <submittedName>
        <fullName evidence="2">Uncharacterized protein</fullName>
    </submittedName>
</protein>
<feature type="transmembrane region" description="Helical" evidence="1">
    <location>
        <begin position="20"/>
        <end position="39"/>
    </location>
</feature>
<keyword evidence="1" id="KW-0472">Membrane</keyword>
<accession>A0A2H3ETE0</accession>
<name>A0A2H3ETE0_ARMGA</name>
<evidence type="ECO:0000256" key="1">
    <source>
        <dbReference type="SAM" id="Phobius"/>
    </source>
</evidence>
<keyword evidence="1" id="KW-1133">Transmembrane helix</keyword>
<dbReference type="AlphaFoldDB" id="A0A2H3ETE0"/>
<dbReference type="Proteomes" id="UP000217790">
    <property type="component" value="Unassembled WGS sequence"/>
</dbReference>
<evidence type="ECO:0000313" key="3">
    <source>
        <dbReference type="Proteomes" id="UP000217790"/>
    </source>
</evidence>
<dbReference type="EMBL" id="KZ293644">
    <property type="protein sequence ID" value="PBL03688.1"/>
    <property type="molecule type" value="Genomic_DNA"/>
</dbReference>
<proteinExistence type="predicted"/>
<keyword evidence="1" id="KW-0812">Transmembrane</keyword>